<accession>A0A142I9X0</accession>
<evidence type="ECO:0000313" key="30">
    <source>
        <dbReference type="Proteomes" id="UP000139029"/>
    </source>
</evidence>
<evidence type="ECO:0000256" key="8">
    <source>
        <dbReference type="ARBA" id="ARBA00022632"/>
    </source>
</evidence>
<dbReference type="GO" id="GO:0075342">
    <property type="term" value="P:symbiont-mediated disruption of host cell PML body"/>
    <property type="evidence" value="ECO:0007669"/>
    <property type="project" value="UniProtKB-ARBA"/>
</dbReference>
<dbReference type="GO" id="GO:0000209">
    <property type="term" value="P:protein polyubiquitination"/>
    <property type="evidence" value="ECO:0007669"/>
    <property type="project" value="TreeGrafter"/>
</dbReference>
<evidence type="ECO:0000256" key="10">
    <source>
        <dbReference type="ARBA" id="ARBA00022679"/>
    </source>
</evidence>
<evidence type="ECO:0000256" key="7">
    <source>
        <dbReference type="ARBA" id="ARBA00022581"/>
    </source>
</evidence>
<feature type="region of interest" description="Disordered" evidence="27">
    <location>
        <begin position="243"/>
        <end position="410"/>
    </location>
</feature>
<dbReference type="GO" id="GO:0008270">
    <property type="term" value="F:zinc ion binding"/>
    <property type="evidence" value="ECO:0007669"/>
    <property type="project" value="UniProtKB-KW"/>
</dbReference>
<evidence type="ECO:0000256" key="11">
    <source>
        <dbReference type="ARBA" id="ARBA00022711"/>
    </source>
</evidence>
<dbReference type="InterPro" id="IPR013083">
    <property type="entry name" value="Znf_RING/FYVE/PHD"/>
</dbReference>
<name>A0A142I9X0_SUHV</name>
<keyword evidence="10" id="KW-0808">Transferase</keyword>
<dbReference type="GO" id="GO:0061630">
    <property type="term" value="F:ubiquitin protein ligase activity"/>
    <property type="evidence" value="ECO:0007669"/>
    <property type="project" value="UniProtKB-EC"/>
</dbReference>
<dbReference type="FunFam" id="3.30.40.10:FF:000136">
    <property type="entry name" value="E3 ubiquitin-protein ligase Topors"/>
    <property type="match status" value="1"/>
</dbReference>
<keyword evidence="29" id="KW-0436">Ligase</keyword>
<dbReference type="PROSITE" id="PS50089">
    <property type="entry name" value="ZF_RING_2"/>
    <property type="match status" value="1"/>
</dbReference>
<dbReference type="PANTHER" id="PTHR46077">
    <property type="entry name" value="E3 UBIQUITIN-PROTEIN LIGASE TOPORS"/>
    <property type="match status" value="1"/>
</dbReference>
<keyword evidence="14" id="KW-0833">Ubl conjugation pathway</keyword>
<keyword evidence="4" id="KW-1113">Inhibition of host RLR pathway by virus</keyword>
<dbReference type="InterPro" id="IPR017907">
    <property type="entry name" value="Znf_RING_CS"/>
</dbReference>
<keyword evidence="6" id="KW-1121">Modulation of host cell cycle by virus</keyword>
<evidence type="ECO:0000256" key="18">
    <source>
        <dbReference type="ARBA" id="ARBA00023015"/>
    </source>
</evidence>
<dbReference type="Pfam" id="PF13639">
    <property type="entry name" value="zf-RING_2"/>
    <property type="match status" value="1"/>
</dbReference>
<dbReference type="EC" id="2.3.2.27" evidence="2"/>
<evidence type="ECO:0000256" key="14">
    <source>
        <dbReference type="ARBA" id="ARBA00022786"/>
    </source>
</evidence>
<evidence type="ECO:0000256" key="6">
    <source>
        <dbReference type="ARBA" id="ARBA00022504"/>
    </source>
</evidence>
<keyword evidence="22" id="KW-0899">Viral immunoevasion</keyword>
<keyword evidence="3" id="KW-1098">Inhibition of host mitotic exit by virus</keyword>
<keyword evidence="15" id="KW-0862">Zinc</keyword>
<keyword evidence="13 26" id="KW-0863">Zinc-finger</keyword>
<dbReference type="PANTHER" id="PTHR46077:SF1">
    <property type="entry name" value="TOP1 BINDING ARGININE_SERINE RICH PROTEIN, E3 UBIQUITIN LIGASE"/>
    <property type="match status" value="1"/>
</dbReference>
<dbReference type="GO" id="GO:0039648">
    <property type="term" value="P:symbiont-mediated perturbation of host ubiquitin-like protein modification"/>
    <property type="evidence" value="ECO:0007669"/>
    <property type="project" value="UniProtKB-KW"/>
</dbReference>
<keyword evidence="21" id="KW-0804">Transcription</keyword>
<keyword evidence="12" id="KW-0479">Metal-binding</keyword>
<evidence type="ECO:0000259" key="28">
    <source>
        <dbReference type="PROSITE" id="PS50089"/>
    </source>
</evidence>
<dbReference type="Gene3D" id="3.30.40.10">
    <property type="entry name" value="Zinc/RING finger domain, C3HC4 (zinc finger)"/>
    <property type="match status" value="1"/>
</dbReference>
<gene>
    <name evidence="29" type="primary">EP0</name>
</gene>
<evidence type="ECO:0000256" key="21">
    <source>
        <dbReference type="ARBA" id="ARBA00023163"/>
    </source>
</evidence>
<proteinExistence type="predicted"/>
<evidence type="ECO:0000256" key="5">
    <source>
        <dbReference type="ARBA" id="ARBA00022491"/>
    </source>
</evidence>
<evidence type="ECO:0000256" key="3">
    <source>
        <dbReference type="ARBA" id="ARBA00022444"/>
    </source>
</evidence>
<keyword evidence="9" id="KW-1130">Modulation of host ubiquitin pathway by virus</keyword>
<evidence type="ECO:0000256" key="24">
    <source>
        <dbReference type="ARBA" id="ARBA00070558"/>
    </source>
</evidence>
<dbReference type="SMART" id="SM00184">
    <property type="entry name" value="RING"/>
    <property type="match status" value="1"/>
</dbReference>
<keyword evidence="11" id="KW-1128">Modulation of host ubiquitin pathway by viral E3 ligase</keyword>
<evidence type="ECO:0000256" key="2">
    <source>
        <dbReference type="ARBA" id="ARBA00012483"/>
    </source>
</evidence>
<evidence type="ECO:0000256" key="25">
    <source>
        <dbReference type="ARBA" id="ARBA00082466"/>
    </source>
</evidence>
<organism evidence="29 30">
    <name type="scientific">Suid herpesvirus 1</name>
    <name type="common">SuHV-1</name>
    <name type="synonym">Pseudorabies virus</name>
    <dbReference type="NCBI Taxonomy" id="10345"/>
    <lineage>
        <taxon>Viruses</taxon>
        <taxon>Duplodnaviria</taxon>
        <taxon>Heunggongvirae</taxon>
        <taxon>Peploviricota</taxon>
        <taxon>Herviviricetes</taxon>
        <taxon>Herpesvirales</taxon>
        <taxon>Orthoherpesviridae</taxon>
        <taxon>Alphaherpesvirinae</taxon>
        <taxon>Varicellovirus</taxon>
        <taxon>Varicellovirus suidalpha1</taxon>
    </lineage>
</organism>
<dbReference type="GO" id="GO:0039593">
    <property type="term" value="P:symbiont-mediated perturbation of host exit from mitosis"/>
    <property type="evidence" value="ECO:0007669"/>
    <property type="project" value="UniProtKB-KW"/>
</dbReference>
<evidence type="ECO:0000256" key="1">
    <source>
        <dbReference type="ARBA" id="ARBA00000900"/>
    </source>
</evidence>
<dbReference type="SUPFAM" id="SSF57850">
    <property type="entry name" value="RING/U-box"/>
    <property type="match status" value="1"/>
</dbReference>
<keyword evidence="18" id="KW-0805">Transcription regulation</keyword>
<evidence type="ECO:0000256" key="9">
    <source>
        <dbReference type="ARBA" id="ARBA00022662"/>
    </source>
</evidence>
<evidence type="ECO:0000256" key="13">
    <source>
        <dbReference type="ARBA" id="ARBA00022771"/>
    </source>
</evidence>
<keyword evidence="20" id="KW-0010">Activator</keyword>
<sequence length="410" mass="43852">MGCTVSRRRTTTAEASSAWGIFGFYRPRSPSPPPQRLSLPLTVMDCPICLDVAATEAQTLPCMHKFCLDCIQRWTLTSTACPLCKARVTSILHHVDSDASFVETPVEGATDVDGEEDEPVGGGFAVIWGEDYTEEVRHEEAEGQGSGSGSRARPRVPVFNWLYGQVSTVIESDPIREAVVDNIVEIIQEHGMNRQRVTEAMLPMFGANTHALVDTLFDISAQWMRRMQRRAPMSHQGVNYIDTSESEAHSDSEVSSPDEEDSGASSSGVHTEDLTEASESADDQRPAPRRSPRRARRAAVLRREQRRTRCLRRGRTGGQAQGETPEAPSSGEGSSAQHGASGAGAGPGSANTAASARSSPSSSPSSSMRRPSPSASAPETAAPRGGPPASSSSGSPRSATIFIDLTQDDD</sequence>
<evidence type="ECO:0000313" key="29">
    <source>
        <dbReference type="EMBL" id="AMR55958.1"/>
    </source>
</evidence>
<dbReference type="PROSITE" id="PS00518">
    <property type="entry name" value="ZF_RING_1"/>
    <property type="match status" value="1"/>
</dbReference>
<feature type="domain" description="RING-type" evidence="28">
    <location>
        <begin position="46"/>
        <end position="85"/>
    </location>
</feature>
<keyword evidence="16" id="KW-0832">Ubl conjugation</keyword>
<feature type="compositionally biased region" description="Basic residues" evidence="27">
    <location>
        <begin position="287"/>
        <end position="315"/>
    </location>
</feature>
<evidence type="ECO:0000256" key="19">
    <source>
        <dbReference type="ARBA" id="ARBA00023125"/>
    </source>
</evidence>
<evidence type="ECO:0000256" key="22">
    <source>
        <dbReference type="ARBA" id="ARBA00023280"/>
    </source>
</evidence>
<dbReference type="GO" id="GO:0039548">
    <property type="term" value="P:symbiont-mediated suppression of host cytoplasmic pattern recognition receptor signaling pathway via inhibition of IRF3 activity"/>
    <property type="evidence" value="ECO:0007669"/>
    <property type="project" value="UniProtKB-KW"/>
</dbReference>
<keyword evidence="5" id="KW-0678">Repressor</keyword>
<dbReference type="EMBL" id="KU900059">
    <property type="protein sequence ID" value="AMR55958.1"/>
    <property type="molecule type" value="Genomic_DNA"/>
</dbReference>
<evidence type="ECO:0000256" key="16">
    <source>
        <dbReference type="ARBA" id="ARBA00022843"/>
    </source>
</evidence>
<keyword evidence="7" id="KW-0945">Host-virus interaction</keyword>
<evidence type="ECO:0000256" key="20">
    <source>
        <dbReference type="ARBA" id="ARBA00023159"/>
    </source>
</evidence>
<feature type="compositionally biased region" description="Low complexity" evidence="27">
    <location>
        <begin position="348"/>
        <end position="399"/>
    </location>
</feature>
<keyword evidence="17" id="KW-1092">Inhibition of host IRF3 by virus</keyword>
<evidence type="ECO:0000256" key="27">
    <source>
        <dbReference type="SAM" id="MobiDB-lite"/>
    </source>
</evidence>
<keyword evidence="8" id="KW-1090">Inhibition of host innate immune response by virus</keyword>
<protein>
    <recommendedName>
        <fullName evidence="24">E3 ubiquitin-protein ligase ICP0</fullName>
        <ecNumber evidence="2">2.3.2.27</ecNumber>
    </recommendedName>
    <alternativeName>
        <fullName evidence="25">RING-type E3 ubiquitin transferase ICP0</fullName>
    </alternativeName>
</protein>
<comment type="function">
    <text evidence="23">Evades nuclear antiviral defenses triggered by dsDNA viruses. Acts during the initial stages of lytic infection and the reactivation of latent viral genome. Prevents the antiviral effect of nuclear bodies by degrading host PML and SP100.</text>
</comment>
<evidence type="ECO:0000256" key="4">
    <source>
        <dbReference type="ARBA" id="ARBA00022482"/>
    </source>
</evidence>
<dbReference type="GO" id="GO:0003677">
    <property type="term" value="F:DNA binding"/>
    <property type="evidence" value="ECO:0007669"/>
    <property type="project" value="UniProtKB-KW"/>
</dbReference>
<dbReference type="CDD" id="cd23130">
    <property type="entry name" value="RING-HC_EHV1-like"/>
    <property type="match status" value="1"/>
</dbReference>
<keyword evidence="19" id="KW-0238">DNA-binding</keyword>
<evidence type="ECO:0000256" key="17">
    <source>
        <dbReference type="ARBA" id="ARBA00022931"/>
    </source>
</evidence>
<dbReference type="InterPro" id="IPR001841">
    <property type="entry name" value="Znf_RING"/>
</dbReference>
<comment type="catalytic activity">
    <reaction evidence="1">
        <text>S-ubiquitinyl-[E2 ubiquitin-conjugating enzyme]-L-cysteine + [acceptor protein]-L-lysine = [E2 ubiquitin-conjugating enzyme]-L-cysteine + N(6)-ubiquitinyl-[acceptor protein]-L-lysine.</text>
        <dbReference type="EC" id="2.3.2.27"/>
    </reaction>
</comment>
<evidence type="ECO:0000256" key="23">
    <source>
        <dbReference type="ARBA" id="ARBA00056626"/>
    </source>
</evidence>
<evidence type="ECO:0000256" key="26">
    <source>
        <dbReference type="PROSITE-ProRule" id="PRU00175"/>
    </source>
</evidence>
<dbReference type="GO" id="GO:0006513">
    <property type="term" value="P:protein monoubiquitination"/>
    <property type="evidence" value="ECO:0007669"/>
    <property type="project" value="TreeGrafter"/>
</dbReference>
<evidence type="ECO:0000256" key="15">
    <source>
        <dbReference type="ARBA" id="ARBA00022833"/>
    </source>
</evidence>
<evidence type="ECO:0000256" key="12">
    <source>
        <dbReference type="ARBA" id="ARBA00022723"/>
    </source>
</evidence>
<feature type="compositionally biased region" description="Low complexity" evidence="27">
    <location>
        <begin position="329"/>
        <end position="340"/>
    </location>
</feature>
<reference evidence="29 30" key="1">
    <citation type="journal article" date="2016" name="Genome Announc.">
        <title>Complete Genome Sequence of Pseudorabies Virus Reference Strain NIA3 Using Single-Molecule Real-Time Sequencing.</title>
        <authorList>
            <person name="Mathijs E."/>
            <person name="Vandenbussche F."/>
            <person name="Verpoest S."/>
            <person name="De Regge N."/>
            <person name="Van Borm S."/>
        </authorList>
    </citation>
    <scope>NUCLEOTIDE SEQUENCE [LARGE SCALE GENOMIC DNA]</scope>
    <source>
        <strain evidence="29">NIA3</strain>
    </source>
</reference>
<dbReference type="GO" id="GO:0016874">
    <property type="term" value="F:ligase activity"/>
    <property type="evidence" value="ECO:0007669"/>
    <property type="project" value="UniProtKB-KW"/>
</dbReference>
<dbReference type="Proteomes" id="UP000139029">
    <property type="component" value="Genome"/>
</dbReference>